<evidence type="ECO:0000256" key="1">
    <source>
        <dbReference type="ARBA" id="ARBA00023145"/>
    </source>
</evidence>
<evidence type="ECO:0000256" key="3">
    <source>
        <dbReference type="SAM" id="SignalP"/>
    </source>
</evidence>
<feature type="signal peptide" evidence="3">
    <location>
        <begin position="1"/>
        <end position="19"/>
    </location>
</feature>
<dbReference type="GO" id="GO:0008234">
    <property type="term" value="F:cysteine-type peptidase activity"/>
    <property type="evidence" value="ECO:0007669"/>
    <property type="project" value="InterPro"/>
</dbReference>
<dbReference type="InterPro" id="IPR000668">
    <property type="entry name" value="Peptidase_C1A_C"/>
</dbReference>
<keyword evidence="3" id="KW-0732">Signal</keyword>
<dbReference type="SMART" id="SM00645">
    <property type="entry name" value="Pept_C1"/>
    <property type="match status" value="1"/>
</dbReference>
<dbReference type="Pfam" id="PF08246">
    <property type="entry name" value="Inhibitor_I29"/>
    <property type="match status" value="1"/>
</dbReference>
<dbReference type="Pfam" id="PF00112">
    <property type="entry name" value="Peptidase_C1"/>
    <property type="match status" value="1"/>
</dbReference>
<evidence type="ECO:0008006" key="8">
    <source>
        <dbReference type="Google" id="ProtNLM"/>
    </source>
</evidence>
<evidence type="ECO:0000313" key="6">
    <source>
        <dbReference type="EMBL" id="CAD8078866.1"/>
    </source>
</evidence>
<dbReference type="AlphaFoldDB" id="A0A8S1MPJ4"/>
<dbReference type="EMBL" id="CAJJDM010000062">
    <property type="protein sequence ID" value="CAD8078866.1"/>
    <property type="molecule type" value="Genomic_DNA"/>
</dbReference>
<organism evidence="6 7">
    <name type="scientific">Paramecium primaurelia</name>
    <dbReference type="NCBI Taxonomy" id="5886"/>
    <lineage>
        <taxon>Eukaryota</taxon>
        <taxon>Sar</taxon>
        <taxon>Alveolata</taxon>
        <taxon>Ciliophora</taxon>
        <taxon>Intramacronucleata</taxon>
        <taxon>Oligohymenophorea</taxon>
        <taxon>Peniculida</taxon>
        <taxon>Parameciidae</taxon>
        <taxon>Paramecium</taxon>
    </lineage>
</organism>
<dbReference type="OMA" id="QAFHYII"/>
<dbReference type="InterPro" id="IPR013201">
    <property type="entry name" value="Prot_inhib_I29"/>
</dbReference>
<dbReference type="GO" id="GO:0006508">
    <property type="term" value="P:proteolysis"/>
    <property type="evidence" value="ECO:0007669"/>
    <property type="project" value="InterPro"/>
</dbReference>
<keyword evidence="2" id="KW-1015">Disulfide bond</keyword>
<dbReference type="SMART" id="SM00848">
    <property type="entry name" value="Inhibitor_I29"/>
    <property type="match status" value="1"/>
</dbReference>
<reference evidence="6" key="1">
    <citation type="submission" date="2021-01" db="EMBL/GenBank/DDBJ databases">
        <authorList>
            <consortium name="Genoscope - CEA"/>
            <person name="William W."/>
        </authorList>
    </citation>
    <scope>NUCLEOTIDE SEQUENCE</scope>
</reference>
<name>A0A8S1MPJ4_PARPR</name>
<sequence>MEKTFLAVGLMMLLGASFFLDNTLEVSDETNKASLFDNWKTKYNIQYPNKIDERYRLQVFIENLNYINAFNQSPEEKTYTLGLNEFADLSQEEFAEIYLKLRVPNSDNKDPKDKNFKYTQGAIDWTDGSKIIYPDVKHQGKCGSCWAFATIGAIEMNSQLVYEKLYTLSEQELIDCSGQYGNLGCDGGWIDKAVDYVAIRGLSDIKDYPYTGVDGACKWNRRSFIHFVSTNRINSCEVLAFSVSYDIIPVYVDATLWQFYKNGILTTCDKNLNHAVIVVGISSDGVWKVRNSWGAAWGEAGHIRLAQGDTCGICIAPESVALHH</sequence>
<dbReference type="InterPro" id="IPR000169">
    <property type="entry name" value="Pept_cys_AS"/>
</dbReference>
<comment type="caution">
    <text evidence="6">The sequence shown here is derived from an EMBL/GenBank/DDBJ whole genome shotgun (WGS) entry which is preliminary data.</text>
</comment>
<dbReference type="Proteomes" id="UP000688137">
    <property type="component" value="Unassembled WGS sequence"/>
</dbReference>
<gene>
    <name evidence="6" type="ORF">PPRIM_AZ9-3.1.T0610004</name>
</gene>
<evidence type="ECO:0000313" key="7">
    <source>
        <dbReference type="Proteomes" id="UP000688137"/>
    </source>
</evidence>
<accession>A0A8S1MPJ4</accession>
<feature type="domain" description="Cathepsin propeptide inhibitor" evidence="5">
    <location>
        <begin position="36"/>
        <end position="94"/>
    </location>
</feature>
<evidence type="ECO:0000256" key="2">
    <source>
        <dbReference type="ARBA" id="ARBA00023157"/>
    </source>
</evidence>
<evidence type="ECO:0000259" key="4">
    <source>
        <dbReference type="SMART" id="SM00645"/>
    </source>
</evidence>
<protein>
    <recommendedName>
        <fullName evidence="8">Papain family cysteine protease</fullName>
    </recommendedName>
</protein>
<proteinExistence type="predicted"/>
<feature type="domain" description="Peptidase C1A papain C-terminal" evidence="4">
    <location>
        <begin position="119"/>
        <end position="321"/>
    </location>
</feature>
<dbReference type="PROSITE" id="PS00139">
    <property type="entry name" value="THIOL_PROTEASE_CYS"/>
    <property type="match status" value="1"/>
</dbReference>
<keyword evidence="1" id="KW-0865">Zymogen</keyword>
<evidence type="ECO:0000259" key="5">
    <source>
        <dbReference type="SMART" id="SM00848"/>
    </source>
</evidence>
<dbReference type="CDD" id="cd02248">
    <property type="entry name" value="Peptidase_C1A"/>
    <property type="match status" value="1"/>
</dbReference>
<feature type="chain" id="PRO_5035830795" description="Papain family cysteine protease" evidence="3">
    <location>
        <begin position="20"/>
        <end position="324"/>
    </location>
</feature>
<keyword evidence="7" id="KW-1185">Reference proteome</keyword>
<dbReference type="InterPro" id="IPR039417">
    <property type="entry name" value="Peptidase_C1A_papain-like"/>
</dbReference>
<dbReference type="InterPro" id="IPR013128">
    <property type="entry name" value="Peptidase_C1A"/>
</dbReference>
<dbReference type="PANTHER" id="PTHR12411">
    <property type="entry name" value="CYSTEINE PROTEASE FAMILY C1-RELATED"/>
    <property type="match status" value="1"/>
</dbReference>